<dbReference type="AlphaFoldDB" id="A0A1G9Z0U2"/>
<sequence length="152" mass="16393">MDYPGTHDPNGMARQRLHDVAAVAVDNPGRADALLWDWIGRTPTPEGEIKMRQLAYLAPFLVAEQVRGAGWSAGTGMWMLDRPDEGLPPETTAATQAVVRHLNGEPHVADEILDAYTGSRGVPGLWGVGTAALRLLTAELRDQRADLDSGSK</sequence>
<evidence type="ECO:0000313" key="1">
    <source>
        <dbReference type="EMBL" id="SDN14595.1"/>
    </source>
</evidence>
<dbReference type="EMBL" id="FNET01000036">
    <property type="protein sequence ID" value="SDN14595.1"/>
    <property type="molecule type" value="Genomic_DNA"/>
</dbReference>
<evidence type="ECO:0000313" key="2">
    <source>
        <dbReference type="Proteomes" id="UP000199682"/>
    </source>
</evidence>
<gene>
    <name evidence="1" type="ORF">SAMN04488074_13645</name>
</gene>
<dbReference type="Proteomes" id="UP000199682">
    <property type="component" value="Unassembled WGS sequence"/>
</dbReference>
<reference evidence="2" key="1">
    <citation type="submission" date="2016-10" db="EMBL/GenBank/DDBJ databases">
        <authorList>
            <person name="Varghese N."/>
            <person name="Submissions S."/>
        </authorList>
    </citation>
    <scope>NUCLEOTIDE SEQUENCE [LARGE SCALE GENOMIC DNA]</scope>
    <source>
        <strain evidence="2">DSM 44796</strain>
    </source>
</reference>
<organism evidence="1 2">
    <name type="scientific">Lentzea albidocapillata subsp. violacea</name>
    <dbReference type="NCBI Taxonomy" id="128104"/>
    <lineage>
        <taxon>Bacteria</taxon>
        <taxon>Bacillati</taxon>
        <taxon>Actinomycetota</taxon>
        <taxon>Actinomycetes</taxon>
        <taxon>Pseudonocardiales</taxon>
        <taxon>Pseudonocardiaceae</taxon>
        <taxon>Lentzea</taxon>
    </lineage>
</organism>
<name>A0A1G9Z0U2_9PSEU</name>
<accession>A0A1G9Z0U2</accession>
<protein>
    <submittedName>
        <fullName evidence="1">Uncharacterized protein</fullName>
    </submittedName>
</protein>
<dbReference type="RefSeq" id="WP_090015133.1">
    <property type="nucleotide sequence ID" value="NZ_FNET01000036.1"/>
</dbReference>
<proteinExistence type="predicted"/>